<proteinExistence type="predicted"/>
<dbReference type="AlphaFoldDB" id="A0A6H5H867"/>
<accession>A0A6H5H867</accession>
<reference evidence="1 2" key="1">
    <citation type="submission" date="2020-02" db="EMBL/GenBank/DDBJ databases">
        <authorList>
            <person name="Ferguson B K."/>
        </authorList>
    </citation>
    <scope>NUCLEOTIDE SEQUENCE [LARGE SCALE GENOMIC DNA]</scope>
</reference>
<gene>
    <name evidence="1" type="ORF">NTEN_LOCUS17299</name>
</gene>
<evidence type="ECO:0000313" key="1">
    <source>
        <dbReference type="EMBL" id="CAB0012584.1"/>
    </source>
</evidence>
<protein>
    <submittedName>
        <fullName evidence="1">Uncharacterized protein</fullName>
    </submittedName>
</protein>
<name>A0A6H5H867_9HEMI</name>
<organism evidence="1 2">
    <name type="scientific">Nesidiocoris tenuis</name>
    <dbReference type="NCBI Taxonomy" id="355587"/>
    <lineage>
        <taxon>Eukaryota</taxon>
        <taxon>Metazoa</taxon>
        <taxon>Ecdysozoa</taxon>
        <taxon>Arthropoda</taxon>
        <taxon>Hexapoda</taxon>
        <taxon>Insecta</taxon>
        <taxon>Pterygota</taxon>
        <taxon>Neoptera</taxon>
        <taxon>Paraneoptera</taxon>
        <taxon>Hemiptera</taxon>
        <taxon>Heteroptera</taxon>
        <taxon>Panheteroptera</taxon>
        <taxon>Cimicomorpha</taxon>
        <taxon>Miridae</taxon>
        <taxon>Dicyphina</taxon>
        <taxon>Nesidiocoris</taxon>
    </lineage>
</organism>
<evidence type="ECO:0000313" key="2">
    <source>
        <dbReference type="Proteomes" id="UP000479000"/>
    </source>
</evidence>
<sequence>MAEFASESLQATYVAFTKSLEREWAYLQRVVNGCEDEYEPLKTMIQQKLPPAIQRRTVDPEEHDLFSLPARLVGLQIESGLSDNQRYLKRGRHETRLQHNHPVRRTLAAERQQRMRTDQEGSNIILEALPCRSKRSVPYGRDPTGLPAICDGCGENFSLNHALNCKRGGQVVRGHDQIRDSVAAMAKLAWRGVTVEPMMEEGDDGLPGLVADIQVPETVLNIIRPLCKSPKKGKGNYLKKRAVNGSIVIVLKSRIGTELQKKLFLIHIYSESLPEQVSVCPCVQPVPDLDESHSSRQSLHLNIRRRASNIALLLQTNDPLTSTQRHAFKSSIIPLKSSSFSFMGLHLKNYVDLPIKGPIIPLCTGKCTLMAFRAWCNLLRSCGIAFE</sequence>
<dbReference type="EMBL" id="CADCXU010025562">
    <property type="protein sequence ID" value="CAB0012584.1"/>
    <property type="molecule type" value="Genomic_DNA"/>
</dbReference>
<dbReference type="OrthoDB" id="6416577at2759"/>
<keyword evidence="2" id="KW-1185">Reference proteome</keyword>
<dbReference type="Proteomes" id="UP000479000">
    <property type="component" value="Unassembled WGS sequence"/>
</dbReference>